<sequence>MRGDDAVQLEGLDKRGEAPGVEHLPRVADLQRYGAVVSTGIETLQHVLRLDRVSTTCS</sequence>
<comment type="caution">
    <text evidence="1">The sequence shown here is derived from an EMBL/GenBank/DDBJ whole genome shotgun (WGS) entry which is preliminary data.</text>
</comment>
<keyword evidence="2" id="KW-1185">Reference proteome</keyword>
<gene>
    <name evidence="1" type="ORF">Q5722_09685</name>
</gene>
<dbReference type="RefSeq" id="WP_305028008.1">
    <property type="nucleotide sequence ID" value="NZ_JAUQTA010000001.1"/>
</dbReference>
<protein>
    <submittedName>
        <fullName evidence="1">Uncharacterized protein</fullName>
    </submittedName>
</protein>
<organism evidence="1 2">
    <name type="scientific">Nocardioides jiangxiensis</name>
    <dbReference type="NCBI Taxonomy" id="3064524"/>
    <lineage>
        <taxon>Bacteria</taxon>
        <taxon>Bacillati</taxon>
        <taxon>Actinomycetota</taxon>
        <taxon>Actinomycetes</taxon>
        <taxon>Propionibacteriales</taxon>
        <taxon>Nocardioidaceae</taxon>
        <taxon>Nocardioides</taxon>
    </lineage>
</organism>
<evidence type="ECO:0000313" key="2">
    <source>
        <dbReference type="Proteomes" id="UP001233314"/>
    </source>
</evidence>
<dbReference type="EMBL" id="JAUQTA010000001">
    <property type="protein sequence ID" value="MDO7868639.1"/>
    <property type="molecule type" value="Genomic_DNA"/>
</dbReference>
<evidence type="ECO:0000313" key="1">
    <source>
        <dbReference type="EMBL" id="MDO7868639.1"/>
    </source>
</evidence>
<dbReference type="Proteomes" id="UP001233314">
    <property type="component" value="Unassembled WGS sequence"/>
</dbReference>
<reference evidence="1 2" key="1">
    <citation type="submission" date="2023-07" db="EMBL/GenBank/DDBJ databases">
        <title>Nocardioides sp. nov WY-20 isolated from soil.</title>
        <authorList>
            <person name="Liu B."/>
            <person name="Wan Y."/>
        </authorList>
    </citation>
    <scope>NUCLEOTIDE SEQUENCE [LARGE SCALE GENOMIC DNA]</scope>
    <source>
        <strain evidence="1 2">WY-20</strain>
    </source>
</reference>
<proteinExistence type="predicted"/>
<accession>A0ABT9B1A8</accession>
<name>A0ABT9B1A8_9ACTN</name>